<dbReference type="HOGENOM" id="CLU_139816_0_0_11"/>
<sequence>MRPIEPGSEPQTPFGKKLVKEAETLAKFKKRLDKVLTDLDKSPASRKTISQQSITRDAYGSGTGFTSADDLANLYEKVHARLETLSKSFGDQIEAMGLMAILAERGYDGMDAEQARRMREIQARTRKFYREPTEKHAGQSENHGSKEVGGDAL</sequence>
<name>A0A060ZJF2_9ACTN</name>
<evidence type="ECO:0000313" key="4">
    <source>
        <dbReference type="Proteomes" id="UP000756710"/>
    </source>
</evidence>
<evidence type="ECO:0000313" key="2">
    <source>
        <dbReference type="EMBL" id="CDR06088.1"/>
    </source>
</evidence>
<dbReference type="EMBL" id="JAGGLR010000004">
    <property type="protein sequence ID" value="MBP2060640.1"/>
    <property type="molecule type" value="Genomic_DNA"/>
</dbReference>
<gene>
    <name evidence="3" type="ORF">J2Z30_001642</name>
    <name evidence="2" type="ORF">SIRAN3003</name>
</gene>
<dbReference type="GeneID" id="32471120"/>
<dbReference type="RefSeq" id="WP_052701335.1">
    <property type="nucleotide sequence ID" value="NZ_BAABDR010000067.1"/>
</dbReference>
<evidence type="ECO:0000313" key="3">
    <source>
        <dbReference type="EMBL" id="MBP2060640.1"/>
    </source>
</evidence>
<dbReference type="EMBL" id="LK022848">
    <property type="protein sequence ID" value="CDR06088.1"/>
    <property type="molecule type" value="Genomic_DNA"/>
</dbReference>
<reference evidence="2" key="1">
    <citation type="submission" date="2014-05" db="EMBL/GenBank/DDBJ databases">
        <authorList>
            <person name="Horn Fabian"/>
        </authorList>
    </citation>
    <scope>NUCLEOTIDE SEQUENCE</scope>
</reference>
<evidence type="ECO:0000256" key="1">
    <source>
        <dbReference type="SAM" id="MobiDB-lite"/>
    </source>
</evidence>
<organism evidence="2">
    <name type="scientific">Streptomyces iranensis</name>
    <dbReference type="NCBI Taxonomy" id="576784"/>
    <lineage>
        <taxon>Bacteria</taxon>
        <taxon>Bacillati</taxon>
        <taxon>Actinomycetota</taxon>
        <taxon>Actinomycetes</taxon>
        <taxon>Kitasatosporales</taxon>
        <taxon>Streptomycetaceae</taxon>
        <taxon>Streptomyces</taxon>
        <taxon>Streptomyces violaceusniger group</taxon>
    </lineage>
</organism>
<accession>A0A060ZJF2</accession>
<dbReference type="Proteomes" id="UP000756710">
    <property type="component" value="Unassembled WGS sequence"/>
</dbReference>
<keyword evidence="4" id="KW-1185">Reference proteome</keyword>
<dbReference type="AlphaFoldDB" id="A0A060ZJF2"/>
<reference evidence="3 4" key="2">
    <citation type="submission" date="2021-03" db="EMBL/GenBank/DDBJ databases">
        <title>Genomic Encyclopedia of Type Strains, Phase IV (KMG-IV): sequencing the most valuable type-strain genomes for metagenomic binning, comparative biology and taxonomic classification.</title>
        <authorList>
            <person name="Goeker M."/>
        </authorList>
    </citation>
    <scope>NUCLEOTIDE SEQUENCE [LARGE SCALE GENOMIC DNA]</scope>
    <source>
        <strain evidence="3 4">DSM 41954</strain>
    </source>
</reference>
<proteinExistence type="predicted"/>
<protein>
    <submittedName>
        <fullName evidence="2">Uncharacterized protein</fullName>
    </submittedName>
</protein>
<feature type="region of interest" description="Disordered" evidence="1">
    <location>
        <begin position="124"/>
        <end position="153"/>
    </location>
</feature>